<keyword evidence="2" id="KW-1185">Reference proteome</keyword>
<gene>
    <name evidence="1" type="ORF">H6G97_50020</name>
</gene>
<dbReference type="EMBL" id="JACJSI010000598">
    <property type="protein sequence ID" value="MBD2536924.1"/>
    <property type="molecule type" value="Genomic_DNA"/>
</dbReference>
<reference evidence="1 2" key="1">
    <citation type="journal article" date="2020" name="ISME J.">
        <title>Comparative genomics reveals insights into cyanobacterial evolution and habitat adaptation.</title>
        <authorList>
            <person name="Chen M.Y."/>
            <person name="Teng W.K."/>
            <person name="Zhao L."/>
            <person name="Hu C.X."/>
            <person name="Zhou Y.K."/>
            <person name="Han B.P."/>
            <person name="Song L.R."/>
            <person name="Shu W.S."/>
        </authorList>
    </citation>
    <scope>NUCLEOTIDE SEQUENCE [LARGE SCALE GENOMIC DNA]</scope>
    <source>
        <strain evidence="1 2">FACHB-838</strain>
    </source>
</reference>
<evidence type="ECO:0000313" key="1">
    <source>
        <dbReference type="EMBL" id="MBD2536924.1"/>
    </source>
</evidence>
<dbReference type="Proteomes" id="UP000623440">
    <property type="component" value="Unassembled WGS sequence"/>
</dbReference>
<evidence type="ECO:0000313" key="2">
    <source>
        <dbReference type="Proteomes" id="UP000623440"/>
    </source>
</evidence>
<accession>A0ABR8E8M2</accession>
<comment type="caution">
    <text evidence="1">The sequence shown here is derived from an EMBL/GenBank/DDBJ whole genome shotgun (WGS) entry which is preliminary data.</text>
</comment>
<proteinExistence type="predicted"/>
<protein>
    <submittedName>
        <fullName evidence="1">Uncharacterized protein</fullName>
    </submittedName>
</protein>
<name>A0ABR8E8M2_9NOSO</name>
<sequence>MRLIFLKCHGRIEQNGSHGSTLRVSVSAPTEVQPEENYSSSLTPGEASADFMVKQHQEEQVSFSGRYRYRPAMLIAQTCNQDIYKPGLNATIIARQPGLRVLSTFGDLVWGY</sequence>
<organism evidence="1 2">
    <name type="scientific">Nostoc flagelliforme FACHB-838</name>
    <dbReference type="NCBI Taxonomy" id="2692904"/>
    <lineage>
        <taxon>Bacteria</taxon>
        <taxon>Bacillati</taxon>
        <taxon>Cyanobacteriota</taxon>
        <taxon>Cyanophyceae</taxon>
        <taxon>Nostocales</taxon>
        <taxon>Nostocaceae</taxon>
        <taxon>Nostoc</taxon>
    </lineage>
</organism>